<accession>A0A163K067</accession>
<dbReference type="STRING" id="4829.A0A163K067"/>
<feature type="region of interest" description="Disordered" evidence="2">
    <location>
        <begin position="53"/>
        <end position="85"/>
    </location>
</feature>
<dbReference type="PANTHER" id="PTHR38116:SF9">
    <property type="entry name" value="BZIP DOMAIN-CONTAINING PROTEIN"/>
    <property type="match status" value="1"/>
</dbReference>
<dbReference type="PANTHER" id="PTHR38116">
    <property type="entry name" value="CHROMOSOME 7, WHOLE GENOME SHOTGUN SEQUENCE"/>
    <property type="match status" value="1"/>
</dbReference>
<dbReference type="GO" id="GO:0003700">
    <property type="term" value="F:DNA-binding transcription factor activity"/>
    <property type="evidence" value="ECO:0007669"/>
    <property type="project" value="InterPro"/>
</dbReference>
<sequence length="641" mass="72572">MILLGFIMDLQLSYLSNIDNYIQEQDENQQQQQQQQQQQLYYLQQQQQQQQQQSQQQQQHQQHQPVYNPPSWQGSFNNDSYGQPIMSIPQQSMYVPNMMNYQANSVPPPPPGYDLNGNPIKIRKKPGRKPNPASPALRKAQNRAAQRAFRERKERHLRDLENTIRTLRDQRNSTAKELKKTKNRLEVYKTENWYLKGVMLTLQFMCMHHNIDLPPHTPYLAEEALVEMGKTHPHAIEAYVNAYTRNNINLKPNLTAHFANLSAPDHNNKNNTSSKDGKGSSNNIGTPSTPSLDHLSLDNNNTVASSSDSISSPPPLIPPPDEMDHLMSTSATGHEDDMQQQQIHLGHDDRASTPMSVSTAPVFEHEDVARWTMDDAEEDDDDDEKDAIIAATSSMGAIQRIRLQLRVQSTLSTISGDHLPSVRLQPTLLQLAIAHDPRIDLIPAPQMRDRMIIFRDLLNYDEVFTLLLNGAVYHGGDPTLSQSWELPATFHSEYWFLSSRYDLDTTNRWRRLKSLPEIPPGGPDRRWTPPPGLASPQQKQHDSSSSSSSCLMDGQQAWSSDTAHSPDASTYLVSSPQQHSSYALAPRQSKHPLYDKVLGSPPEMRHPVTSPTLDVMMTMMNSLSTEQVTLINNLPRPPPPQ</sequence>
<feature type="compositionally biased region" description="Polar residues" evidence="2">
    <location>
        <begin position="269"/>
        <end position="304"/>
    </location>
</feature>
<feature type="coiled-coil region" evidence="1">
    <location>
        <begin position="150"/>
        <end position="191"/>
    </location>
</feature>
<feature type="region of interest" description="Disordered" evidence="2">
    <location>
        <begin position="513"/>
        <end position="607"/>
    </location>
</feature>
<dbReference type="InterPro" id="IPR046347">
    <property type="entry name" value="bZIP_sf"/>
</dbReference>
<dbReference type="Pfam" id="PF11905">
    <property type="entry name" value="DUF3425"/>
    <property type="match status" value="1"/>
</dbReference>
<dbReference type="SUPFAM" id="SSF57959">
    <property type="entry name" value="Leucine zipper domain"/>
    <property type="match status" value="1"/>
</dbReference>
<feature type="compositionally biased region" description="Polar residues" evidence="2">
    <location>
        <begin position="556"/>
        <end position="581"/>
    </location>
</feature>
<dbReference type="SUPFAM" id="SSF81995">
    <property type="entry name" value="beta-sandwich domain of Sec23/24"/>
    <property type="match status" value="1"/>
</dbReference>
<dbReference type="EMBL" id="LT554358">
    <property type="protein sequence ID" value="SAM04341.1"/>
    <property type="molecule type" value="Genomic_DNA"/>
</dbReference>
<dbReference type="InterPro" id="IPR021833">
    <property type="entry name" value="DUF3425"/>
</dbReference>
<dbReference type="InParanoid" id="A0A163K067"/>
<dbReference type="AlphaFoldDB" id="A0A163K067"/>
<evidence type="ECO:0000313" key="6">
    <source>
        <dbReference type="Proteomes" id="UP000078561"/>
    </source>
</evidence>
<feature type="region of interest" description="Disordered" evidence="2">
    <location>
        <begin position="260"/>
        <end position="340"/>
    </location>
</feature>
<reference evidence="5" key="1">
    <citation type="submission" date="2016-04" db="EMBL/GenBank/DDBJ databases">
        <authorList>
            <person name="Evans L.H."/>
            <person name="Alamgir A."/>
            <person name="Owens N."/>
            <person name="Weber N.D."/>
            <person name="Virtaneva K."/>
            <person name="Barbian K."/>
            <person name="Babar A."/>
            <person name="Rosenke K."/>
        </authorList>
    </citation>
    <scope>NUCLEOTIDE SEQUENCE [LARGE SCALE GENOMIC DNA]</scope>
    <source>
        <strain evidence="5">CBS 101.48</strain>
    </source>
</reference>
<dbReference type="InterPro" id="IPR004827">
    <property type="entry name" value="bZIP"/>
</dbReference>
<dbReference type="OrthoDB" id="2593073at2759"/>
<keyword evidence="3" id="KW-0732">Signal</keyword>
<feature type="compositionally biased region" description="Polar residues" evidence="2">
    <location>
        <begin position="70"/>
        <end position="81"/>
    </location>
</feature>
<feature type="signal peptide" evidence="3">
    <location>
        <begin position="1"/>
        <end position="15"/>
    </location>
</feature>
<feature type="compositionally biased region" description="Low complexity" evidence="2">
    <location>
        <begin position="53"/>
        <end position="64"/>
    </location>
</feature>
<dbReference type="PROSITE" id="PS00036">
    <property type="entry name" value="BZIP_BASIC"/>
    <property type="match status" value="1"/>
</dbReference>
<evidence type="ECO:0000256" key="2">
    <source>
        <dbReference type="SAM" id="MobiDB-lite"/>
    </source>
</evidence>
<evidence type="ECO:0000256" key="1">
    <source>
        <dbReference type="SAM" id="Coils"/>
    </source>
</evidence>
<gene>
    <name evidence="5" type="primary">ABSGL_10201.1 scaffold 11805</name>
</gene>
<keyword evidence="1" id="KW-0175">Coiled coil</keyword>
<proteinExistence type="predicted"/>
<dbReference type="Gene3D" id="1.20.5.170">
    <property type="match status" value="1"/>
</dbReference>
<evidence type="ECO:0000259" key="4">
    <source>
        <dbReference type="PROSITE" id="PS00036"/>
    </source>
</evidence>
<feature type="region of interest" description="Disordered" evidence="2">
    <location>
        <begin position="124"/>
        <end position="143"/>
    </location>
</feature>
<organism evidence="5">
    <name type="scientific">Absidia glauca</name>
    <name type="common">Pin mould</name>
    <dbReference type="NCBI Taxonomy" id="4829"/>
    <lineage>
        <taxon>Eukaryota</taxon>
        <taxon>Fungi</taxon>
        <taxon>Fungi incertae sedis</taxon>
        <taxon>Mucoromycota</taxon>
        <taxon>Mucoromycotina</taxon>
        <taxon>Mucoromycetes</taxon>
        <taxon>Mucorales</taxon>
        <taxon>Cunninghamellaceae</taxon>
        <taxon>Absidia</taxon>
    </lineage>
</organism>
<name>A0A163K067_ABSGL</name>
<feature type="chain" id="PRO_5013221169" description="BZIP domain-containing protein" evidence="3">
    <location>
        <begin position="16"/>
        <end position="641"/>
    </location>
</feature>
<dbReference type="CDD" id="cd14688">
    <property type="entry name" value="bZIP_YAP"/>
    <property type="match status" value="1"/>
</dbReference>
<feature type="domain" description="BZIP" evidence="4">
    <location>
        <begin position="138"/>
        <end position="152"/>
    </location>
</feature>
<dbReference type="Proteomes" id="UP000078561">
    <property type="component" value="Unassembled WGS sequence"/>
</dbReference>
<protein>
    <recommendedName>
        <fullName evidence="4">BZIP domain-containing protein</fullName>
    </recommendedName>
</protein>
<keyword evidence="6" id="KW-1185">Reference proteome</keyword>
<evidence type="ECO:0000313" key="5">
    <source>
        <dbReference type="EMBL" id="SAM04341.1"/>
    </source>
</evidence>
<feature type="compositionally biased region" description="Pro residues" evidence="2">
    <location>
        <begin position="517"/>
        <end position="533"/>
    </location>
</feature>
<evidence type="ECO:0000256" key="3">
    <source>
        <dbReference type="SAM" id="SignalP"/>
    </source>
</evidence>